<feature type="signal peptide" evidence="2">
    <location>
        <begin position="1"/>
        <end position="27"/>
    </location>
</feature>
<sequence length="434" mass="46772">MSRSRPIRFLPRTALLFGLIITSAAMTPNTRAQSSSHLRAVAVYEYLGSIEKPARSRLVPVAIWDGTQFQPAGLYLASPEPLAVESGTLYELMHHGIGVGQIEVNQAEQTASGWIGLVHYLPNPKPVQAKLKLPSYLTESKDFESDTPHFAYTPPKSTGVAGPAAPSQASAQSGRPTLHTQETPAEEGRPTLHEAGSEPPSLHRPDTSATGNANLNSRTAPPDRPRLFYGKPKTTATSEQQDLLTGQPVNLQQMVAISDPDGAENHSYVWNWSSPAEEAEARASMEELARSLLHTSATVPIQRAKGASIPSVSAGSSNASGLAAEHFHAFQLSWGSGAVYVYSARTEAPAQQTRYITLIARPDFSGGLVTLYRRITPAALLDYQPRLRVIDTVDATGNGQADLLFEMLTRSARQFAIFQVGSTEAQPVFITAPQ</sequence>
<evidence type="ECO:0008006" key="5">
    <source>
        <dbReference type="Google" id="ProtNLM"/>
    </source>
</evidence>
<dbReference type="InParanoid" id="C1FA91"/>
<dbReference type="KEGG" id="aca:ACP_2289"/>
<dbReference type="HOGENOM" id="CLU_028737_0_0_0"/>
<reference evidence="3 4" key="1">
    <citation type="journal article" date="2009" name="Appl. Environ. Microbiol.">
        <title>Three genomes from the phylum Acidobacteria provide insight into the lifestyles of these microorganisms in soils.</title>
        <authorList>
            <person name="Ward N.L."/>
            <person name="Challacombe J.F."/>
            <person name="Janssen P.H."/>
            <person name="Henrissat B."/>
            <person name="Coutinho P.M."/>
            <person name="Wu M."/>
            <person name="Xie G."/>
            <person name="Haft D.H."/>
            <person name="Sait M."/>
            <person name="Badger J."/>
            <person name="Barabote R.D."/>
            <person name="Bradley B."/>
            <person name="Brettin T.S."/>
            <person name="Brinkac L.M."/>
            <person name="Bruce D."/>
            <person name="Creasy T."/>
            <person name="Daugherty S.C."/>
            <person name="Davidsen T.M."/>
            <person name="DeBoy R.T."/>
            <person name="Detter J.C."/>
            <person name="Dodson R.J."/>
            <person name="Durkin A.S."/>
            <person name="Ganapathy A."/>
            <person name="Gwinn-Giglio M."/>
            <person name="Han C.S."/>
            <person name="Khouri H."/>
            <person name="Kiss H."/>
            <person name="Kothari S.P."/>
            <person name="Madupu R."/>
            <person name="Nelson K.E."/>
            <person name="Nelson W.C."/>
            <person name="Paulsen I."/>
            <person name="Penn K."/>
            <person name="Ren Q."/>
            <person name="Rosovitz M.J."/>
            <person name="Selengut J.D."/>
            <person name="Shrivastava S."/>
            <person name="Sullivan S.A."/>
            <person name="Tapia R."/>
            <person name="Thompson L.S."/>
            <person name="Watkins K.L."/>
            <person name="Yang Q."/>
            <person name="Yu C."/>
            <person name="Zafar N."/>
            <person name="Zhou L."/>
            <person name="Kuske C.R."/>
        </authorList>
    </citation>
    <scope>NUCLEOTIDE SEQUENCE [LARGE SCALE GENOMIC DNA]</scope>
    <source>
        <strain evidence="4">ATCC 51196 / DSM 11244 / BCRC 80197 / JCM 7670 / NBRC 15755 / NCIMB 13165 / 161</strain>
    </source>
</reference>
<dbReference type="Proteomes" id="UP000002207">
    <property type="component" value="Chromosome"/>
</dbReference>
<feature type="chain" id="PRO_5002909232" description="Lipoprotein" evidence="2">
    <location>
        <begin position="28"/>
        <end position="434"/>
    </location>
</feature>
<feature type="compositionally biased region" description="Polar residues" evidence="1">
    <location>
        <begin position="234"/>
        <end position="243"/>
    </location>
</feature>
<dbReference type="AlphaFoldDB" id="C1FA91"/>
<accession>C1FA91</accession>
<keyword evidence="4" id="KW-1185">Reference proteome</keyword>
<dbReference type="EMBL" id="CP001472">
    <property type="protein sequence ID" value="ACO32871.1"/>
    <property type="molecule type" value="Genomic_DNA"/>
</dbReference>
<feature type="compositionally biased region" description="Low complexity" evidence="1">
    <location>
        <begin position="161"/>
        <end position="174"/>
    </location>
</feature>
<evidence type="ECO:0000313" key="4">
    <source>
        <dbReference type="Proteomes" id="UP000002207"/>
    </source>
</evidence>
<evidence type="ECO:0000256" key="2">
    <source>
        <dbReference type="SAM" id="SignalP"/>
    </source>
</evidence>
<proteinExistence type="predicted"/>
<feature type="compositionally biased region" description="Polar residues" evidence="1">
    <location>
        <begin position="207"/>
        <end position="219"/>
    </location>
</feature>
<feature type="region of interest" description="Disordered" evidence="1">
    <location>
        <begin position="144"/>
        <end position="243"/>
    </location>
</feature>
<dbReference type="eggNOG" id="ENOG502Z9FV">
    <property type="taxonomic scope" value="Bacteria"/>
</dbReference>
<dbReference type="STRING" id="240015.ACP_2289"/>
<protein>
    <recommendedName>
        <fullName evidence="5">Lipoprotein</fullName>
    </recommendedName>
</protein>
<gene>
    <name evidence="3" type="ordered locus">ACP_2289</name>
</gene>
<evidence type="ECO:0000256" key="1">
    <source>
        <dbReference type="SAM" id="MobiDB-lite"/>
    </source>
</evidence>
<keyword evidence="2" id="KW-0732">Signal</keyword>
<feature type="compositionally biased region" description="Basic and acidic residues" evidence="1">
    <location>
        <begin position="186"/>
        <end position="206"/>
    </location>
</feature>
<name>C1FA91_ACIC5</name>
<organism evidence="3 4">
    <name type="scientific">Acidobacterium capsulatum (strain ATCC 51196 / DSM 11244 / BCRC 80197 / JCM 7670 / NBRC 15755 / NCIMB 13165 / 161)</name>
    <dbReference type="NCBI Taxonomy" id="240015"/>
    <lineage>
        <taxon>Bacteria</taxon>
        <taxon>Pseudomonadati</taxon>
        <taxon>Acidobacteriota</taxon>
        <taxon>Terriglobia</taxon>
        <taxon>Terriglobales</taxon>
        <taxon>Acidobacteriaceae</taxon>
        <taxon>Acidobacterium</taxon>
    </lineage>
</organism>
<evidence type="ECO:0000313" key="3">
    <source>
        <dbReference type="EMBL" id="ACO32871.1"/>
    </source>
</evidence>